<comment type="caution">
    <text evidence="2">The sequence shown here is derived from an EMBL/GenBank/DDBJ whole genome shotgun (WGS) entry which is preliminary data.</text>
</comment>
<reference evidence="2" key="1">
    <citation type="journal article" date="2020" name="Fungal Divers.">
        <title>Resolving the Mortierellaceae phylogeny through synthesis of multi-gene phylogenetics and phylogenomics.</title>
        <authorList>
            <person name="Vandepol N."/>
            <person name="Liber J."/>
            <person name="Desiro A."/>
            <person name="Na H."/>
            <person name="Kennedy M."/>
            <person name="Barry K."/>
            <person name="Grigoriev I.V."/>
            <person name="Miller A.N."/>
            <person name="O'Donnell K."/>
            <person name="Stajich J.E."/>
            <person name="Bonito G."/>
        </authorList>
    </citation>
    <scope>NUCLEOTIDE SEQUENCE</scope>
    <source>
        <strain evidence="2">NRRL 2591</strain>
    </source>
</reference>
<dbReference type="Proteomes" id="UP000723463">
    <property type="component" value="Unassembled WGS sequence"/>
</dbReference>
<evidence type="ECO:0000256" key="1">
    <source>
        <dbReference type="SAM" id="MobiDB-lite"/>
    </source>
</evidence>
<organism evidence="2 3">
    <name type="scientific">Mortierella hygrophila</name>
    <dbReference type="NCBI Taxonomy" id="979708"/>
    <lineage>
        <taxon>Eukaryota</taxon>
        <taxon>Fungi</taxon>
        <taxon>Fungi incertae sedis</taxon>
        <taxon>Mucoromycota</taxon>
        <taxon>Mortierellomycotina</taxon>
        <taxon>Mortierellomycetes</taxon>
        <taxon>Mortierellales</taxon>
        <taxon>Mortierellaceae</taxon>
        <taxon>Mortierella</taxon>
    </lineage>
</organism>
<feature type="compositionally biased region" description="Basic and acidic residues" evidence="1">
    <location>
        <begin position="514"/>
        <end position="523"/>
    </location>
</feature>
<keyword evidence="3" id="KW-1185">Reference proteome</keyword>
<proteinExistence type="predicted"/>
<dbReference type="AlphaFoldDB" id="A0A9P6K4E5"/>
<evidence type="ECO:0000313" key="3">
    <source>
        <dbReference type="Proteomes" id="UP000723463"/>
    </source>
</evidence>
<accession>A0A9P6K4E5</accession>
<dbReference type="EMBL" id="JAAAXW010000065">
    <property type="protein sequence ID" value="KAF9545802.1"/>
    <property type="molecule type" value="Genomic_DNA"/>
</dbReference>
<sequence length="551" mass="61486">MDSTSAAPLSDAKVFKEQPSKHSALPQRNIFNVDIVDSQSGALQVLDSLQRSGPLHFKGWVPIEETKHANAKDSGKFIYIFGEIIEWTHQFDPARPKRPIFWLKSYGVGWYKIEASSRSVTTVYEPYFTPLVKVCSYLDVLVQLVVEMRIKDDMNVLIPQVAVLLAEPESMVSRMLQRHRKQLLALGASDSIIRGSNFYKSWAAHPARLSGKSKLSHSPGVSGHAEYDTFTDDIGTISDSEIDAQSPHSNDYQYHCHVGDTNNSDVNANPPPLAASKPLLPIVSYDMADREVIPELETKVETYEELPAPCADDFCFRHPVFNDVTCNAISSDMRLLSSKFEPPRPRRLLSHLDSVVKIEPGLEYSRGESSTTGSSSVSESGSFFCPVQGCLATISNTTFPSSMEFIATVAHHISTHDLSDGDTERVLRTYLAKPWKRPVRPKAWDVSAKQLNKAIPSTTPFHHLAIETTAKNTQTSLVQETIATSTSFVRKSPSQERYQRYERDSSGSPIHRIRNGDEDRECSWFDASISEPRTGDYEGERDAADKAEQSI</sequence>
<evidence type="ECO:0000313" key="2">
    <source>
        <dbReference type="EMBL" id="KAF9545802.1"/>
    </source>
</evidence>
<gene>
    <name evidence="2" type="ORF">EC957_010430</name>
</gene>
<protein>
    <submittedName>
        <fullName evidence="2">Uncharacterized protein</fullName>
    </submittedName>
</protein>
<feature type="compositionally biased region" description="Basic and acidic residues" evidence="1">
    <location>
        <begin position="533"/>
        <end position="551"/>
    </location>
</feature>
<feature type="compositionally biased region" description="Basic and acidic residues" evidence="1">
    <location>
        <begin position="493"/>
        <end position="505"/>
    </location>
</feature>
<feature type="region of interest" description="Disordered" evidence="1">
    <location>
        <begin position="488"/>
        <end position="551"/>
    </location>
</feature>
<feature type="region of interest" description="Disordered" evidence="1">
    <location>
        <begin position="1"/>
        <end position="21"/>
    </location>
</feature>
<name>A0A9P6K4E5_9FUNG</name>